<proteinExistence type="predicted"/>
<keyword evidence="2" id="KW-1133">Transmembrane helix</keyword>
<keyword evidence="2" id="KW-0812">Transmembrane</keyword>
<gene>
    <name evidence="3" type="ORF">MPRF_10520</name>
</gene>
<reference evidence="3 4" key="1">
    <citation type="journal article" date="2019" name="Emerg. Microbes Infect.">
        <title>Comprehensive subspecies identification of 175 nontuberculous mycobacteria species based on 7547 genomic profiles.</title>
        <authorList>
            <person name="Matsumoto Y."/>
            <person name="Kinjo T."/>
            <person name="Motooka D."/>
            <person name="Nabeya D."/>
            <person name="Jung N."/>
            <person name="Uechi K."/>
            <person name="Horii T."/>
            <person name="Iida T."/>
            <person name="Fujita J."/>
            <person name="Nakamura S."/>
        </authorList>
    </citation>
    <scope>NUCLEOTIDE SEQUENCE [LARGE SCALE GENOMIC DNA]</scope>
    <source>
        <strain evidence="3 4">JCM 6367</strain>
    </source>
</reference>
<evidence type="ECO:0000313" key="3">
    <source>
        <dbReference type="EMBL" id="BBY74153.1"/>
    </source>
</evidence>
<feature type="transmembrane region" description="Helical" evidence="2">
    <location>
        <begin position="324"/>
        <end position="348"/>
    </location>
</feature>
<evidence type="ECO:0008006" key="5">
    <source>
        <dbReference type="Google" id="ProtNLM"/>
    </source>
</evidence>
<dbReference type="Proteomes" id="UP000466554">
    <property type="component" value="Chromosome"/>
</dbReference>
<accession>A0A7I7TZS0</accession>
<dbReference type="AlphaFoldDB" id="A0A7I7TZS0"/>
<keyword evidence="2" id="KW-0472">Membrane</keyword>
<dbReference type="RefSeq" id="WP_104864542.1">
    <property type="nucleotide sequence ID" value="NZ_AP022598.1"/>
</dbReference>
<name>A0A7I7TZS0_MYCPF</name>
<dbReference type="EMBL" id="AP022598">
    <property type="protein sequence ID" value="BBY74153.1"/>
    <property type="molecule type" value="Genomic_DNA"/>
</dbReference>
<evidence type="ECO:0000256" key="1">
    <source>
        <dbReference type="SAM" id="MobiDB-lite"/>
    </source>
</evidence>
<feature type="compositionally biased region" description="Basic and acidic residues" evidence="1">
    <location>
        <begin position="362"/>
        <end position="373"/>
    </location>
</feature>
<evidence type="ECO:0000256" key="2">
    <source>
        <dbReference type="SAM" id="Phobius"/>
    </source>
</evidence>
<sequence length="401" mass="43701">MNRAVALRIAACGIMGLGAALLIAALLLSTYTKGKIAKIPLNIDATLVSDGTATAFDPASLLGERFVVNDDVPVVQQQQLSVESPANADVVTLQVGTTLRRTDQQQDNGLLLAMVDTVTVNRQTAEAVSSETNPGGSVQKPRAIEDEAPPTSIALPHEGLTYRFPFDTEKKTYQLFDPIAQRPFDVNYSGEEDVNGLTTLRFTQNVGFDNDGELVEPVKFASLYDDDADSQVTARASLWGLEGDPEEEITMTRYYAAQRTFWVDQVSGTIVKETDRAYHYYARDALKPEMTYVDYTVTSDEETIEAQVAAAQDERDRVALWGRILPITFTALGLVLLVGGALLGTFSLRAESMLTDPGLDDTGDRFYGKRGEEGEPVPGAEAMTEKLPAQRPTDLPPDRPV</sequence>
<feature type="region of interest" description="Disordered" evidence="1">
    <location>
        <begin position="359"/>
        <end position="401"/>
    </location>
</feature>
<organism evidence="3 4">
    <name type="scientific">Mycolicibacterium parafortuitum</name>
    <name type="common">Mycobacterium parafortuitum</name>
    <dbReference type="NCBI Taxonomy" id="39692"/>
    <lineage>
        <taxon>Bacteria</taxon>
        <taxon>Bacillati</taxon>
        <taxon>Actinomycetota</taxon>
        <taxon>Actinomycetes</taxon>
        <taxon>Mycobacteriales</taxon>
        <taxon>Mycobacteriaceae</taxon>
        <taxon>Mycolicibacterium</taxon>
    </lineage>
</organism>
<dbReference type="InterPro" id="IPR021424">
    <property type="entry name" value="PorA"/>
</dbReference>
<feature type="transmembrane region" description="Helical" evidence="2">
    <location>
        <begin position="6"/>
        <end position="28"/>
    </location>
</feature>
<evidence type="ECO:0000313" key="4">
    <source>
        <dbReference type="Proteomes" id="UP000466554"/>
    </source>
</evidence>
<protein>
    <recommendedName>
        <fullName evidence="5">DUF3068 domain-containing protein</fullName>
    </recommendedName>
</protein>
<dbReference type="Pfam" id="PF11271">
    <property type="entry name" value="PorA"/>
    <property type="match status" value="1"/>
</dbReference>